<keyword evidence="1" id="KW-0808">Transferase</keyword>
<evidence type="ECO:0000313" key="2">
    <source>
        <dbReference type="Proteomes" id="UP000616151"/>
    </source>
</evidence>
<dbReference type="Proteomes" id="UP000616151">
    <property type="component" value="Unassembled WGS sequence"/>
</dbReference>
<keyword evidence="1" id="KW-0032">Aminotransferase</keyword>
<comment type="caution">
    <text evidence="1">The sequence shown here is derived from an EMBL/GenBank/DDBJ whole genome shotgun (WGS) entry which is preliminary data.</text>
</comment>
<proteinExistence type="predicted"/>
<keyword evidence="2" id="KW-1185">Reference proteome</keyword>
<sequence length="361" mass="39957">MTLPHAYFNPPRRLPFVLPTPPAGKKLISLAINESPYGCSRKAWAAAEARFGDPNRYPDPSSADLRRAIGEQFDLDPEHLVCGNGSEELLDVVGRMFVRQGDEIIMSQSGFFQFAVVAARLGADLRRAPERDYVTDVDALLALVSEKTKLIFLAVPNNPTGVLLPVDEVVRLHQKLPPTVVLLLDLAYGEYLDKADLTRLMRYGAEHANIVVTRTFSKAYGLAALRVGWALAPDWMTPGLNLIRGVGNINAIAQAAAAAAVTDQVFVDRVVAETTAERAFMARHYTRLGLHFVPGFGNFLLTRFPDEESRSAAKFIDFVMREAGIWLRPVGEPGFPNWSRIGLGNRVENELLIGLFERFLK</sequence>
<reference evidence="1" key="1">
    <citation type="submission" date="2021-01" db="EMBL/GenBank/DDBJ databases">
        <authorList>
            <person name="Sun Q."/>
        </authorList>
    </citation>
    <scope>NUCLEOTIDE SEQUENCE</scope>
    <source>
        <strain evidence="1">YIM B02566</strain>
    </source>
</reference>
<name>A0ACC5QYQ1_9HYPH</name>
<organism evidence="1 2">
    <name type="scientific">Taklimakanibacter albus</name>
    <dbReference type="NCBI Taxonomy" id="2800327"/>
    <lineage>
        <taxon>Bacteria</taxon>
        <taxon>Pseudomonadati</taxon>
        <taxon>Pseudomonadota</taxon>
        <taxon>Alphaproteobacteria</taxon>
        <taxon>Hyphomicrobiales</taxon>
        <taxon>Aestuariivirgaceae</taxon>
        <taxon>Taklimakanibacter</taxon>
    </lineage>
</organism>
<evidence type="ECO:0000313" key="1">
    <source>
        <dbReference type="EMBL" id="MBK1865524.1"/>
    </source>
</evidence>
<dbReference type="EMBL" id="JAENHL010000004">
    <property type="protein sequence ID" value="MBK1865524.1"/>
    <property type="molecule type" value="Genomic_DNA"/>
</dbReference>
<gene>
    <name evidence="1" type="ORF">JHL16_04110</name>
</gene>
<accession>A0ACC5QYQ1</accession>
<protein>
    <submittedName>
        <fullName evidence="1">Aminotransferase class I/II-fold pyridoxal phosphate-dependent enzyme</fullName>
    </submittedName>
</protein>